<dbReference type="PROSITE" id="PS51352">
    <property type="entry name" value="THIOREDOXIN_2"/>
    <property type="match status" value="1"/>
</dbReference>
<dbReference type="PANTHER" id="PTHR46472:SF1">
    <property type="entry name" value="NUCLEOREDOXIN"/>
    <property type="match status" value="1"/>
</dbReference>
<dbReference type="GeneID" id="7448170"/>
<name>B8C3D1_THAPS</name>
<dbReference type="PANTHER" id="PTHR46472">
    <property type="entry name" value="NUCLEOREDOXIN"/>
    <property type="match status" value="1"/>
</dbReference>
<dbReference type="STRING" id="35128.B8C3D1"/>
<organism evidence="2 3">
    <name type="scientific">Thalassiosira pseudonana</name>
    <name type="common">Marine diatom</name>
    <name type="synonym">Cyclotella nana</name>
    <dbReference type="NCBI Taxonomy" id="35128"/>
    <lineage>
        <taxon>Eukaryota</taxon>
        <taxon>Sar</taxon>
        <taxon>Stramenopiles</taxon>
        <taxon>Ochrophyta</taxon>
        <taxon>Bacillariophyta</taxon>
        <taxon>Coscinodiscophyceae</taxon>
        <taxon>Thalassiosirophycidae</taxon>
        <taxon>Thalassiosirales</taxon>
        <taxon>Thalassiosiraceae</taxon>
        <taxon>Thalassiosira</taxon>
    </lineage>
</organism>
<dbReference type="KEGG" id="tps:THAPSDRAFT_5600"/>
<protein>
    <recommendedName>
        <fullName evidence="1">Thioredoxin domain-containing protein</fullName>
    </recommendedName>
</protein>
<dbReference type="InterPro" id="IPR012336">
    <property type="entry name" value="Thioredoxin-like_fold"/>
</dbReference>
<dbReference type="GO" id="GO:0030178">
    <property type="term" value="P:negative regulation of Wnt signaling pathway"/>
    <property type="evidence" value="ECO:0000318"/>
    <property type="project" value="GO_Central"/>
</dbReference>
<dbReference type="InterPro" id="IPR017937">
    <property type="entry name" value="Thioredoxin_CS"/>
</dbReference>
<dbReference type="RefSeq" id="XP_002290790.1">
    <property type="nucleotide sequence ID" value="XM_002290754.1"/>
</dbReference>
<reference evidence="2 3" key="2">
    <citation type="journal article" date="2008" name="Nature">
        <title>The Phaeodactylum genome reveals the evolutionary history of diatom genomes.</title>
        <authorList>
            <person name="Bowler C."/>
            <person name="Allen A.E."/>
            <person name="Badger J.H."/>
            <person name="Grimwood J."/>
            <person name="Jabbari K."/>
            <person name="Kuo A."/>
            <person name="Maheswari U."/>
            <person name="Martens C."/>
            <person name="Maumus F."/>
            <person name="Otillar R.P."/>
            <person name="Rayko E."/>
            <person name="Salamov A."/>
            <person name="Vandepoele K."/>
            <person name="Beszteri B."/>
            <person name="Gruber A."/>
            <person name="Heijde M."/>
            <person name="Katinka M."/>
            <person name="Mock T."/>
            <person name="Valentin K."/>
            <person name="Verret F."/>
            <person name="Berges J.A."/>
            <person name="Brownlee C."/>
            <person name="Cadoret J.P."/>
            <person name="Chiovitti A."/>
            <person name="Choi C.J."/>
            <person name="Coesel S."/>
            <person name="De Martino A."/>
            <person name="Detter J.C."/>
            <person name="Durkin C."/>
            <person name="Falciatore A."/>
            <person name="Fournet J."/>
            <person name="Haruta M."/>
            <person name="Huysman M.J."/>
            <person name="Jenkins B.D."/>
            <person name="Jiroutova K."/>
            <person name="Jorgensen R.E."/>
            <person name="Joubert Y."/>
            <person name="Kaplan A."/>
            <person name="Kroger N."/>
            <person name="Kroth P.G."/>
            <person name="La Roche J."/>
            <person name="Lindquist E."/>
            <person name="Lommer M."/>
            <person name="Martin-Jezequel V."/>
            <person name="Lopez P.J."/>
            <person name="Lucas S."/>
            <person name="Mangogna M."/>
            <person name="McGinnis K."/>
            <person name="Medlin L.K."/>
            <person name="Montsant A."/>
            <person name="Oudot-Le Secq M.P."/>
            <person name="Napoli C."/>
            <person name="Obornik M."/>
            <person name="Parker M.S."/>
            <person name="Petit J.L."/>
            <person name="Porcel B.M."/>
            <person name="Poulsen N."/>
            <person name="Robison M."/>
            <person name="Rychlewski L."/>
            <person name="Rynearson T.A."/>
            <person name="Schmutz J."/>
            <person name="Shapiro H."/>
            <person name="Siaut M."/>
            <person name="Stanley M."/>
            <person name="Sussman M.R."/>
            <person name="Taylor A.R."/>
            <person name="Vardi A."/>
            <person name="von Dassow P."/>
            <person name="Vyverman W."/>
            <person name="Willis A."/>
            <person name="Wyrwicz L.S."/>
            <person name="Rokhsar D.S."/>
            <person name="Weissenbach J."/>
            <person name="Armbrust E.V."/>
            <person name="Green B.R."/>
            <person name="Van de Peer Y."/>
            <person name="Grigoriev I.V."/>
        </authorList>
    </citation>
    <scope>NUCLEOTIDE SEQUENCE [LARGE SCALE GENOMIC DNA]</scope>
    <source>
        <strain evidence="2 3">CCMP1335</strain>
    </source>
</reference>
<dbReference type="Pfam" id="PF13905">
    <property type="entry name" value="Thioredoxin_8"/>
    <property type="match status" value="1"/>
</dbReference>
<dbReference type="OMA" id="WPAIPYN"/>
<dbReference type="GO" id="GO:0004791">
    <property type="term" value="F:thioredoxin-disulfide reductase (NADPH) activity"/>
    <property type="evidence" value="ECO:0000318"/>
    <property type="project" value="GO_Central"/>
</dbReference>
<dbReference type="HOGENOM" id="CLU_116457_0_0_1"/>
<reference evidence="2 3" key="1">
    <citation type="journal article" date="2004" name="Science">
        <title>The genome of the diatom Thalassiosira pseudonana: ecology, evolution, and metabolism.</title>
        <authorList>
            <person name="Armbrust E.V."/>
            <person name="Berges J.A."/>
            <person name="Bowler C."/>
            <person name="Green B.R."/>
            <person name="Martinez D."/>
            <person name="Putnam N.H."/>
            <person name="Zhou S."/>
            <person name="Allen A.E."/>
            <person name="Apt K.E."/>
            <person name="Bechner M."/>
            <person name="Brzezinski M.A."/>
            <person name="Chaal B.K."/>
            <person name="Chiovitti A."/>
            <person name="Davis A.K."/>
            <person name="Demarest M.S."/>
            <person name="Detter J.C."/>
            <person name="Glavina T."/>
            <person name="Goodstein D."/>
            <person name="Hadi M.Z."/>
            <person name="Hellsten U."/>
            <person name="Hildebrand M."/>
            <person name="Jenkins B.D."/>
            <person name="Jurka J."/>
            <person name="Kapitonov V.V."/>
            <person name="Kroger N."/>
            <person name="Lau W.W."/>
            <person name="Lane T.W."/>
            <person name="Larimer F.W."/>
            <person name="Lippmeier J.C."/>
            <person name="Lucas S."/>
            <person name="Medina M."/>
            <person name="Montsant A."/>
            <person name="Obornik M."/>
            <person name="Parker M.S."/>
            <person name="Palenik B."/>
            <person name="Pazour G.J."/>
            <person name="Richardson P.M."/>
            <person name="Rynearson T.A."/>
            <person name="Saito M.A."/>
            <person name="Schwartz D.C."/>
            <person name="Thamatrakoln K."/>
            <person name="Valentin K."/>
            <person name="Vardi A."/>
            <person name="Wilkerson F.P."/>
            <person name="Rokhsar D.S."/>
        </authorList>
    </citation>
    <scope>NUCLEOTIDE SEQUENCE [LARGE SCALE GENOMIC DNA]</scope>
    <source>
        <strain evidence="2 3">CCMP1335</strain>
    </source>
</reference>
<feature type="domain" description="Thioredoxin" evidence="1">
    <location>
        <begin position="1"/>
        <end position="160"/>
    </location>
</feature>
<dbReference type="eggNOG" id="KOG2501">
    <property type="taxonomic scope" value="Eukaryota"/>
</dbReference>
<dbReference type="AlphaFoldDB" id="B8C3D1"/>
<dbReference type="Proteomes" id="UP000001449">
    <property type="component" value="Chromosome 5"/>
</dbReference>
<dbReference type="InterPro" id="IPR013766">
    <property type="entry name" value="Thioredoxin_domain"/>
</dbReference>
<dbReference type="GO" id="GO:0005634">
    <property type="term" value="C:nucleus"/>
    <property type="evidence" value="ECO:0000318"/>
    <property type="project" value="GO_Central"/>
</dbReference>
<dbReference type="InParanoid" id="B8C3D1"/>
<evidence type="ECO:0000313" key="2">
    <source>
        <dbReference type="EMBL" id="EED92542.1"/>
    </source>
</evidence>
<evidence type="ECO:0000313" key="3">
    <source>
        <dbReference type="Proteomes" id="UP000001449"/>
    </source>
</evidence>
<dbReference type="InterPro" id="IPR036249">
    <property type="entry name" value="Thioredoxin-like_sf"/>
</dbReference>
<sequence>MAFKFEDLVGPELLNSNGKEVSSSDALSGKKHVMLYFSAHWCPPCRAFTPLLAEAYEAHKTYLQSAQEGEEAIGEIEVVFISLDSVQSEYEGYRSTMPWMSVSYNNLWKMQIKDTLSKKYGVRSIPTLVVLDGETGEVVTRNGKGEYTAFFKGEYKTSSGCIVS</sequence>
<dbReference type="SUPFAM" id="SSF52833">
    <property type="entry name" value="Thioredoxin-like"/>
    <property type="match status" value="1"/>
</dbReference>
<accession>B8C3D1</accession>
<dbReference type="PROSITE" id="PS00194">
    <property type="entry name" value="THIOREDOXIN_1"/>
    <property type="match status" value="1"/>
</dbReference>
<dbReference type="EMBL" id="CM000642">
    <property type="protein sequence ID" value="EED92542.1"/>
    <property type="molecule type" value="Genomic_DNA"/>
</dbReference>
<dbReference type="PaxDb" id="35128-Thaps5600"/>
<dbReference type="Gene3D" id="3.40.30.10">
    <property type="entry name" value="Glutaredoxin"/>
    <property type="match status" value="1"/>
</dbReference>
<keyword evidence="3" id="KW-1185">Reference proteome</keyword>
<evidence type="ECO:0000259" key="1">
    <source>
        <dbReference type="PROSITE" id="PS51352"/>
    </source>
</evidence>
<gene>
    <name evidence="2" type="ORF">THAPSDRAFT_5600</name>
</gene>
<dbReference type="GO" id="GO:0031397">
    <property type="term" value="P:negative regulation of protein ubiquitination"/>
    <property type="evidence" value="ECO:0000318"/>
    <property type="project" value="GO_Central"/>
</dbReference>
<proteinExistence type="predicted"/>